<protein>
    <submittedName>
        <fullName evidence="4">GNAT family N-acetyltransferase</fullName>
    </submittedName>
</protein>
<comment type="caution">
    <text evidence="4">The sequence shown here is derived from an EMBL/GenBank/DDBJ whole genome shotgun (WGS) entry which is preliminary data.</text>
</comment>
<organism evidence="4 5">
    <name type="scientific">Labrys neptuniae</name>
    <dbReference type="NCBI Taxonomy" id="376174"/>
    <lineage>
        <taxon>Bacteria</taxon>
        <taxon>Pseudomonadati</taxon>
        <taxon>Pseudomonadota</taxon>
        <taxon>Alphaproteobacteria</taxon>
        <taxon>Hyphomicrobiales</taxon>
        <taxon>Xanthobacteraceae</taxon>
        <taxon>Labrys</taxon>
    </lineage>
</organism>
<accession>A0ABV3PSU5</accession>
<keyword evidence="5" id="KW-1185">Reference proteome</keyword>
<evidence type="ECO:0000313" key="4">
    <source>
        <dbReference type="EMBL" id="MEW9308731.1"/>
    </source>
</evidence>
<dbReference type="RefSeq" id="WP_367625687.1">
    <property type="nucleotide sequence ID" value="NZ_JBFNQD010000010.1"/>
</dbReference>
<dbReference type="EMBL" id="JBFNQD010000010">
    <property type="protein sequence ID" value="MEW9308731.1"/>
    <property type="molecule type" value="Genomic_DNA"/>
</dbReference>
<keyword evidence="1" id="KW-0808">Transferase</keyword>
<feature type="domain" description="N-acetyltransferase" evidence="3">
    <location>
        <begin position="4"/>
        <end position="155"/>
    </location>
</feature>
<dbReference type="InterPro" id="IPR050832">
    <property type="entry name" value="Bact_Acetyltransf"/>
</dbReference>
<dbReference type="Proteomes" id="UP001555786">
    <property type="component" value="Unassembled WGS sequence"/>
</dbReference>
<name>A0ABV3PSU5_9HYPH</name>
<dbReference type="InterPro" id="IPR000182">
    <property type="entry name" value="GNAT_dom"/>
</dbReference>
<dbReference type="CDD" id="cd04301">
    <property type="entry name" value="NAT_SF"/>
    <property type="match status" value="1"/>
</dbReference>
<dbReference type="SUPFAM" id="SSF55729">
    <property type="entry name" value="Acyl-CoA N-acyltransferases (Nat)"/>
    <property type="match status" value="1"/>
</dbReference>
<evidence type="ECO:0000256" key="2">
    <source>
        <dbReference type="ARBA" id="ARBA00023315"/>
    </source>
</evidence>
<evidence type="ECO:0000313" key="5">
    <source>
        <dbReference type="Proteomes" id="UP001555786"/>
    </source>
</evidence>
<gene>
    <name evidence="4" type="ORF">ABXS05_24465</name>
</gene>
<keyword evidence="2" id="KW-0012">Acyltransferase</keyword>
<evidence type="ECO:0000259" key="3">
    <source>
        <dbReference type="PROSITE" id="PS51186"/>
    </source>
</evidence>
<dbReference type="Pfam" id="PF00583">
    <property type="entry name" value="Acetyltransf_1"/>
    <property type="match status" value="1"/>
</dbReference>
<evidence type="ECO:0000256" key="1">
    <source>
        <dbReference type="ARBA" id="ARBA00022679"/>
    </source>
</evidence>
<dbReference type="InterPro" id="IPR016181">
    <property type="entry name" value="Acyl_CoA_acyltransferase"/>
</dbReference>
<dbReference type="PROSITE" id="PS51186">
    <property type="entry name" value="GNAT"/>
    <property type="match status" value="1"/>
</dbReference>
<sequence>MGVVVIRQGGEADKPALKAILRDTFDSTWRPNITPAAVERYLTSGVADRFIDEHGLECLVAEIDGEVAGFIRWEGDFIDALHVHSRHARKGLGQRLMDGAEAVIAAAGFAQVRLETDTFNQASQAFYHSRGYREAGRYPDEEWQSGLTTILFVKP</sequence>
<proteinExistence type="predicted"/>
<dbReference type="PANTHER" id="PTHR43877">
    <property type="entry name" value="AMINOALKYLPHOSPHONATE N-ACETYLTRANSFERASE-RELATED-RELATED"/>
    <property type="match status" value="1"/>
</dbReference>
<dbReference type="Gene3D" id="3.40.630.30">
    <property type="match status" value="1"/>
</dbReference>
<reference evidence="4 5" key="1">
    <citation type="submission" date="2024-07" db="EMBL/GenBank/DDBJ databases">
        <title>Description of Labrys sedimenti sp. nov., isolated from a diclofenac-degrading enrichment culture.</title>
        <authorList>
            <person name="Tancsics A."/>
            <person name="Csepanyi A."/>
        </authorList>
    </citation>
    <scope>NUCLEOTIDE SEQUENCE [LARGE SCALE GENOMIC DNA]</scope>
    <source>
        <strain evidence="4 5">LMG 23578</strain>
    </source>
</reference>